<keyword evidence="2" id="KW-0548">Nucleotidyltransferase</keyword>
<feature type="domain" description="PHP" evidence="5">
    <location>
        <begin position="20"/>
        <end position="157"/>
    </location>
</feature>
<evidence type="ECO:0000256" key="2">
    <source>
        <dbReference type="ARBA" id="ARBA00022695"/>
    </source>
</evidence>
<dbReference type="Pfam" id="PF17657">
    <property type="entry name" value="DNA_pol3_finger"/>
    <property type="match status" value="1"/>
</dbReference>
<evidence type="ECO:0000259" key="5">
    <source>
        <dbReference type="Pfam" id="PF02811"/>
    </source>
</evidence>
<feature type="domain" description="DNA polymerase III alpha subunit finger" evidence="7">
    <location>
        <begin position="514"/>
        <end position="642"/>
    </location>
</feature>
<dbReference type="InterPro" id="IPR004013">
    <property type="entry name" value="PHP_dom"/>
</dbReference>
<dbReference type="Pfam" id="PF07733">
    <property type="entry name" value="DNA_pol3_alpha"/>
    <property type="match status" value="1"/>
</dbReference>
<evidence type="ECO:0000313" key="8">
    <source>
        <dbReference type="EMBL" id="MFB9751136.1"/>
    </source>
</evidence>
<proteinExistence type="predicted"/>
<keyword evidence="3" id="KW-0235">DNA replication</keyword>
<evidence type="ECO:0000313" key="9">
    <source>
        <dbReference type="Proteomes" id="UP001589619"/>
    </source>
</evidence>
<evidence type="ECO:0000259" key="6">
    <source>
        <dbReference type="Pfam" id="PF07733"/>
    </source>
</evidence>
<dbReference type="Gene3D" id="3.30.1900.20">
    <property type="match status" value="1"/>
</dbReference>
<dbReference type="InterPro" id="IPR044923">
    <property type="entry name" value="PolC_middle_finger_sf"/>
</dbReference>
<keyword evidence="4" id="KW-0239">DNA-directed DNA polymerase</keyword>
<dbReference type="InterPro" id="IPR011708">
    <property type="entry name" value="DNA_pol3_alpha_NTPase_dom"/>
</dbReference>
<keyword evidence="9" id="KW-1185">Reference proteome</keyword>
<accession>A0ABV5VS83</accession>
<reference evidence="8 9" key="1">
    <citation type="submission" date="2024-09" db="EMBL/GenBank/DDBJ databases">
        <authorList>
            <person name="Sun Q."/>
            <person name="Mori K."/>
        </authorList>
    </citation>
    <scope>NUCLEOTIDE SEQUENCE [LARGE SCALE GENOMIC DNA]</scope>
    <source>
        <strain evidence="8 9">JCM 12520</strain>
    </source>
</reference>
<keyword evidence="1" id="KW-0808">Transferase</keyword>
<sequence>MTDHPTPAMRMELHVLCPGSESSADAWIEQAARSGRQALRLVSRSGIEWFPGAERTARRCGIKPIFGFELLVSTGHDDVPSYPCRIYVKNDFGRKHLYKLVSLSCPDRSTAPQAVSTQTLEKLRERLLLSSGFPGSELLEAALLGARDQAERIAGQFDAIEIQPFIPDSRSLSSIVSEEVRLQTEEAHRLLADIADKLGKPLLAGCTVGESAGDTERFGATDDPITGLLGYLGPQQAYAAVVDHPNRFADLIEEFELMPKQLHLPVVEGAEQFIRTKCTDRAAERYGQQLPRQVAVRLDWELERITAHGFAAPYILAADTAAQSRADGCPVETRGSAGASLVAHLLGLTETNPLPPHYVCEACSRSEWPDSDAATSGFDFPDRSCPVCGSLMKGDGHNIPAEMFLGLNGNIVPDLDLLVPEEYQERALDGLGVRFGKERALRVSRISGGLYPGGVVLVPEQHTAEQFTPVYDFAPGLPDGWRMAHFDYRDLETALLKLDVFPHSPLSMLRLLHRLTGVDPSSIPMNDPRVLSLFRSPAALGVTAGQIRTEAATYGIPEMGLPFVRAVLEETKPAAFSDLLRISGLTHGTGVWENNARELIRSRTCTISAVIACRDDIMLELTERGIDREQAFRIAEGVRKGKGLCPSYIVEMRGAGIAEWYIESCRRIGYLFPRAHAVTYVASAIRHAYYKLYRPLEFYAAYFTVYGPRSRFAPGSGRYEDIWERVEQAESNPGDSSAAALAALEVAMEMTARGFRFGSGDASQDAAFAVEDDDRRLLVTANPYF</sequence>
<feature type="domain" description="Bacterial DNA polymerase III alpha subunit NTPase" evidence="6">
    <location>
        <begin position="273"/>
        <end position="445"/>
    </location>
</feature>
<comment type="caution">
    <text evidence="8">The sequence shown here is derived from an EMBL/GenBank/DDBJ whole genome shotgun (WGS) entry which is preliminary data.</text>
</comment>
<evidence type="ECO:0000259" key="7">
    <source>
        <dbReference type="Pfam" id="PF17657"/>
    </source>
</evidence>
<dbReference type="SUPFAM" id="SSF53098">
    <property type="entry name" value="Ribonuclease H-like"/>
    <property type="match status" value="1"/>
</dbReference>
<protein>
    <submittedName>
        <fullName evidence="8">PHP domain-containing protein</fullName>
    </submittedName>
</protein>
<gene>
    <name evidence="8" type="ORF">ACFFNY_06085</name>
</gene>
<dbReference type="Pfam" id="PF02811">
    <property type="entry name" value="PHP"/>
    <property type="match status" value="1"/>
</dbReference>
<dbReference type="PANTHER" id="PTHR32294">
    <property type="entry name" value="DNA POLYMERASE III SUBUNIT ALPHA"/>
    <property type="match status" value="1"/>
</dbReference>
<dbReference type="InterPro" id="IPR004805">
    <property type="entry name" value="DnaE2/DnaE/PolC"/>
</dbReference>
<dbReference type="Proteomes" id="UP001589619">
    <property type="component" value="Unassembled WGS sequence"/>
</dbReference>
<evidence type="ECO:0000256" key="4">
    <source>
        <dbReference type="ARBA" id="ARBA00022932"/>
    </source>
</evidence>
<dbReference type="InterPro" id="IPR040982">
    <property type="entry name" value="DNA_pol3_finger"/>
</dbReference>
<evidence type="ECO:0000256" key="1">
    <source>
        <dbReference type="ARBA" id="ARBA00022679"/>
    </source>
</evidence>
<name>A0ABV5VS83_9BACL</name>
<dbReference type="Gene3D" id="1.10.150.700">
    <property type="entry name" value="PolC, middle finger domain"/>
    <property type="match status" value="1"/>
</dbReference>
<evidence type="ECO:0000256" key="3">
    <source>
        <dbReference type="ARBA" id="ARBA00022705"/>
    </source>
</evidence>
<dbReference type="Gene3D" id="6.10.140.1510">
    <property type="match status" value="1"/>
</dbReference>
<dbReference type="EMBL" id="JBHMAG010000004">
    <property type="protein sequence ID" value="MFB9751136.1"/>
    <property type="molecule type" value="Genomic_DNA"/>
</dbReference>
<dbReference type="Gene3D" id="3.20.20.140">
    <property type="entry name" value="Metal-dependent hydrolases"/>
    <property type="match status" value="1"/>
</dbReference>
<organism evidence="8 9">
    <name type="scientific">Paenibacillus hodogayensis</name>
    <dbReference type="NCBI Taxonomy" id="279208"/>
    <lineage>
        <taxon>Bacteria</taxon>
        <taxon>Bacillati</taxon>
        <taxon>Bacillota</taxon>
        <taxon>Bacilli</taxon>
        <taxon>Bacillales</taxon>
        <taxon>Paenibacillaceae</taxon>
        <taxon>Paenibacillus</taxon>
    </lineage>
</organism>
<dbReference type="RefSeq" id="WP_344905983.1">
    <property type="nucleotide sequence ID" value="NZ_BAAAYO010000002.1"/>
</dbReference>
<dbReference type="PANTHER" id="PTHR32294:SF5">
    <property type="entry name" value="DNA POLYMERASE III POLC-TYPE"/>
    <property type="match status" value="1"/>
</dbReference>
<dbReference type="InterPro" id="IPR012337">
    <property type="entry name" value="RNaseH-like_sf"/>
</dbReference>